<dbReference type="Pfam" id="PF13511">
    <property type="entry name" value="DUF4124"/>
    <property type="match status" value="1"/>
</dbReference>
<gene>
    <name evidence="5" type="ORF">SAMN06295970_10541</name>
</gene>
<keyword evidence="6" id="KW-1185">Reference proteome</keyword>
<protein>
    <submittedName>
        <fullName evidence="5">Glutaredoxin</fullName>
    </submittedName>
</protein>
<feature type="region of interest" description="Disordered" evidence="1">
    <location>
        <begin position="156"/>
        <end position="215"/>
    </location>
</feature>
<feature type="compositionally biased region" description="Low complexity" evidence="1">
    <location>
        <begin position="174"/>
        <end position="215"/>
    </location>
</feature>
<dbReference type="Gene3D" id="3.40.30.10">
    <property type="entry name" value="Glutaredoxin"/>
    <property type="match status" value="1"/>
</dbReference>
<feature type="chain" id="PRO_5045699408" evidence="2">
    <location>
        <begin position="26"/>
        <end position="215"/>
    </location>
</feature>
<accession>A0ABY1Q2F7</accession>
<name>A0ABY1Q2F7_9BURK</name>
<dbReference type="SUPFAM" id="SSF52833">
    <property type="entry name" value="Thioredoxin-like"/>
    <property type="match status" value="1"/>
</dbReference>
<reference evidence="5 6" key="1">
    <citation type="submission" date="2017-05" db="EMBL/GenBank/DDBJ databases">
        <authorList>
            <person name="Varghese N."/>
            <person name="Submissions S."/>
        </authorList>
    </citation>
    <scope>NUCLEOTIDE SEQUENCE [LARGE SCALE GENOMIC DNA]</scope>
    <source>
        <strain evidence="5 6">DSM 26001</strain>
    </source>
</reference>
<keyword evidence="2" id="KW-0732">Signal</keyword>
<feature type="signal peptide" evidence="2">
    <location>
        <begin position="1"/>
        <end position="25"/>
    </location>
</feature>
<evidence type="ECO:0000259" key="3">
    <source>
        <dbReference type="Pfam" id="PF00462"/>
    </source>
</evidence>
<sequence length="215" mass="22113">MSRMMKNSRRLLPAALLCCAALAHAQLYKSVGPDGRVTYSDAPPAAARQVETRPLPSAAPGAALPYELAQVAKAQPVTLYTSDKCAPCESARSFLAVRGVPYAEKTVSSNEDIAALRAAGGDAQLPLLTIGRSKEKGYEEGAWNAALDAAGYPKSSQLPATWRNPPPQGAAPRSASKAADPAEKAPAAAAPLSPSPGPATEAPPATGKAPPGFRF</sequence>
<dbReference type="Proteomes" id="UP001158049">
    <property type="component" value="Unassembled WGS sequence"/>
</dbReference>
<dbReference type="InterPro" id="IPR036249">
    <property type="entry name" value="Thioredoxin-like_sf"/>
</dbReference>
<dbReference type="InterPro" id="IPR025392">
    <property type="entry name" value="DUF4124"/>
</dbReference>
<evidence type="ECO:0000256" key="1">
    <source>
        <dbReference type="SAM" id="MobiDB-lite"/>
    </source>
</evidence>
<dbReference type="PROSITE" id="PS51354">
    <property type="entry name" value="GLUTAREDOXIN_2"/>
    <property type="match status" value="1"/>
</dbReference>
<feature type="domain" description="Glutaredoxin" evidence="3">
    <location>
        <begin position="77"/>
        <end position="130"/>
    </location>
</feature>
<evidence type="ECO:0000259" key="4">
    <source>
        <dbReference type="Pfam" id="PF13511"/>
    </source>
</evidence>
<proteinExistence type="predicted"/>
<dbReference type="InterPro" id="IPR002109">
    <property type="entry name" value="Glutaredoxin"/>
</dbReference>
<evidence type="ECO:0000256" key="2">
    <source>
        <dbReference type="SAM" id="SignalP"/>
    </source>
</evidence>
<dbReference type="CDD" id="cd02976">
    <property type="entry name" value="NrdH"/>
    <property type="match status" value="1"/>
</dbReference>
<dbReference type="Pfam" id="PF00462">
    <property type="entry name" value="Glutaredoxin"/>
    <property type="match status" value="1"/>
</dbReference>
<evidence type="ECO:0000313" key="5">
    <source>
        <dbReference type="EMBL" id="SMP57124.1"/>
    </source>
</evidence>
<feature type="domain" description="DUF4124" evidence="4">
    <location>
        <begin position="14"/>
        <end position="63"/>
    </location>
</feature>
<evidence type="ECO:0000313" key="6">
    <source>
        <dbReference type="Proteomes" id="UP001158049"/>
    </source>
</evidence>
<comment type="caution">
    <text evidence="5">The sequence shown here is derived from an EMBL/GenBank/DDBJ whole genome shotgun (WGS) entry which is preliminary data.</text>
</comment>
<dbReference type="EMBL" id="FXUL01000005">
    <property type="protein sequence ID" value="SMP57124.1"/>
    <property type="molecule type" value="Genomic_DNA"/>
</dbReference>
<organism evidence="5 6">
    <name type="scientific">Noviherbaspirillum suwonense</name>
    <dbReference type="NCBI Taxonomy" id="1224511"/>
    <lineage>
        <taxon>Bacteria</taxon>
        <taxon>Pseudomonadati</taxon>
        <taxon>Pseudomonadota</taxon>
        <taxon>Betaproteobacteria</taxon>
        <taxon>Burkholderiales</taxon>
        <taxon>Oxalobacteraceae</taxon>
        <taxon>Noviherbaspirillum</taxon>
    </lineage>
</organism>